<feature type="compositionally biased region" description="Basic and acidic residues" evidence="1">
    <location>
        <begin position="28"/>
        <end position="37"/>
    </location>
</feature>
<organism evidence="2 3">
    <name type="scientific">Streptomyces asiaticus subsp. ignotus</name>
    <dbReference type="NCBI Taxonomy" id="3098222"/>
    <lineage>
        <taxon>Bacteria</taxon>
        <taxon>Bacillati</taxon>
        <taxon>Actinomycetota</taxon>
        <taxon>Actinomycetes</taxon>
        <taxon>Kitasatosporales</taxon>
        <taxon>Streptomycetaceae</taxon>
        <taxon>Streptomyces</taxon>
        <taxon>Streptomyces violaceusniger group</taxon>
    </lineage>
</organism>
<dbReference type="Proteomes" id="UP001354709">
    <property type="component" value="Unassembled WGS sequence"/>
</dbReference>
<feature type="region of interest" description="Disordered" evidence="1">
    <location>
        <begin position="13"/>
        <end position="65"/>
    </location>
</feature>
<evidence type="ECO:0000313" key="3">
    <source>
        <dbReference type="Proteomes" id="UP001354709"/>
    </source>
</evidence>
<evidence type="ECO:0000256" key="1">
    <source>
        <dbReference type="SAM" id="MobiDB-lite"/>
    </source>
</evidence>
<evidence type="ECO:0000313" key="2">
    <source>
        <dbReference type="EMBL" id="MEE4596560.1"/>
    </source>
</evidence>
<dbReference type="RefSeq" id="WP_330813300.1">
    <property type="nucleotide sequence ID" value="NZ_JAZBJO010000026.1"/>
</dbReference>
<sequence length="88" mass="8740">MLPAIAAAGIGATGLVGCSGGDGTAGHDTNKAEKAGKVAEQGATSRDASAKSSDQGGGAALNGKRMWVPGIRIRQDQVQYSTLPNCPD</sequence>
<comment type="caution">
    <text evidence="2">The sequence shown here is derived from an EMBL/GenBank/DDBJ whole genome shotgun (WGS) entry which is preliminary data.</text>
</comment>
<keyword evidence="3" id="KW-1185">Reference proteome</keyword>
<gene>
    <name evidence="2" type="ORF">V2J94_32520</name>
</gene>
<name>A0ABU7Q5M7_9ACTN</name>
<evidence type="ECO:0008006" key="4">
    <source>
        <dbReference type="Google" id="ProtNLM"/>
    </source>
</evidence>
<protein>
    <recommendedName>
        <fullName evidence="4">Lipoprotein</fullName>
    </recommendedName>
</protein>
<feature type="compositionally biased region" description="Polar residues" evidence="1">
    <location>
        <begin position="42"/>
        <end position="54"/>
    </location>
</feature>
<dbReference type="EMBL" id="JAZBJO010000026">
    <property type="protein sequence ID" value="MEE4596560.1"/>
    <property type="molecule type" value="Genomic_DNA"/>
</dbReference>
<reference evidence="2 3" key="1">
    <citation type="submission" date="2023-11" db="EMBL/GenBank/DDBJ databases">
        <title>30 novel species of actinomycetes from the DSMZ collection.</title>
        <authorList>
            <person name="Nouioui I."/>
        </authorList>
    </citation>
    <scope>NUCLEOTIDE SEQUENCE [LARGE SCALE GENOMIC DNA]</scope>
    <source>
        <strain evidence="2 3">DSM 41524</strain>
    </source>
</reference>
<accession>A0ABU7Q5M7</accession>
<proteinExistence type="predicted"/>
<feature type="compositionally biased region" description="Gly residues" evidence="1">
    <location>
        <begin position="13"/>
        <end position="24"/>
    </location>
</feature>